<evidence type="ECO:0000256" key="13">
    <source>
        <dbReference type="ARBA" id="ARBA00023004"/>
    </source>
</evidence>
<name>A0A2H3DD16_ARMGA</name>
<keyword evidence="10" id="KW-0274">FAD</keyword>
<dbReference type="Gene3D" id="1.20.990.10">
    <property type="entry name" value="NADPH-cytochrome p450 Reductase, Chain A, domain 3"/>
    <property type="match status" value="1"/>
</dbReference>
<dbReference type="InterPro" id="IPR023206">
    <property type="entry name" value="Bifunctional_P450_P450_red"/>
</dbReference>
<organism evidence="20 21">
    <name type="scientific">Armillaria gallica</name>
    <name type="common">Bulbous honey fungus</name>
    <name type="synonym">Armillaria bulbosa</name>
    <dbReference type="NCBI Taxonomy" id="47427"/>
    <lineage>
        <taxon>Eukaryota</taxon>
        <taxon>Fungi</taxon>
        <taxon>Dikarya</taxon>
        <taxon>Basidiomycota</taxon>
        <taxon>Agaricomycotina</taxon>
        <taxon>Agaricomycetes</taxon>
        <taxon>Agaricomycetidae</taxon>
        <taxon>Agaricales</taxon>
        <taxon>Marasmiineae</taxon>
        <taxon>Physalacriaceae</taxon>
        <taxon>Armillaria</taxon>
    </lineage>
</organism>
<dbReference type="SUPFAM" id="SSF63380">
    <property type="entry name" value="Riboflavin synthase domain-like"/>
    <property type="match status" value="1"/>
</dbReference>
<dbReference type="GO" id="GO:0020037">
    <property type="term" value="F:heme binding"/>
    <property type="evidence" value="ECO:0007669"/>
    <property type="project" value="InterPro"/>
</dbReference>
<dbReference type="Gene3D" id="2.40.30.10">
    <property type="entry name" value="Translation factors"/>
    <property type="match status" value="1"/>
</dbReference>
<dbReference type="Gene3D" id="1.10.630.10">
    <property type="entry name" value="Cytochrome P450"/>
    <property type="match status" value="1"/>
</dbReference>
<comment type="cofactor">
    <cofactor evidence="2 17">
        <name>heme</name>
        <dbReference type="ChEBI" id="CHEBI:30413"/>
    </cofactor>
</comment>
<dbReference type="SUPFAM" id="SSF48264">
    <property type="entry name" value="Cytochrome P450"/>
    <property type="match status" value="1"/>
</dbReference>
<dbReference type="SUPFAM" id="SSF52218">
    <property type="entry name" value="Flavoproteins"/>
    <property type="match status" value="1"/>
</dbReference>
<evidence type="ECO:0000256" key="3">
    <source>
        <dbReference type="ARBA" id="ARBA00001974"/>
    </source>
</evidence>
<dbReference type="AlphaFoldDB" id="A0A2H3DD16"/>
<comment type="similarity">
    <text evidence="4">In the N-terminal section; belongs to the cytochrome P450 family.</text>
</comment>
<comment type="catalytic activity">
    <reaction evidence="15">
        <text>an organic molecule + reduced [NADPH--hemoprotein reductase] + O2 = an alcohol + oxidized [NADPH--hemoprotein reductase] + H2O + H(+)</text>
        <dbReference type="Rhea" id="RHEA:17149"/>
        <dbReference type="Rhea" id="RHEA-COMP:11964"/>
        <dbReference type="Rhea" id="RHEA-COMP:11965"/>
        <dbReference type="ChEBI" id="CHEBI:15377"/>
        <dbReference type="ChEBI" id="CHEBI:15378"/>
        <dbReference type="ChEBI" id="CHEBI:15379"/>
        <dbReference type="ChEBI" id="CHEBI:30879"/>
        <dbReference type="ChEBI" id="CHEBI:57618"/>
        <dbReference type="ChEBI" id="CHEBI:58210"/>
        <dbReference type="ChEBI" id="CHEBI:142491"/>
        <dbReference type="EC" id="1.14.14.1"/>
    </reaction>
</comment>
<dbReference type="InterPro" id="IPR002401">
    <property type="entry name" value="Cyt_P450_E_grp-I"/>
</dbReference>
<evidence type="ECO:0000256" key="12">
    <source>
        <dbReference type="ARBA" id="ARBA00023002"/>
    </source>
</evidence>
<dbReference type="GO" id="GO:0005506">
    <property type="term" value="F:iron ion binding"/>
    <property type="evidence" value="ECO:0007669"/>
    <property type="project" value="InterPro"/>
</dbReference>
<keyword evidence="14" id="KW-0503">Monooxygenase</keyword>
<comment type="cofactor">
    <cofactor evidence="3">
        <name>FAD</name>
        <dbReference type="ChEBI" id="CHEBI:57692"/>
    </cofactor>
</comment>
<evidence type="ECO:0000256" key="15">
    <source>
        <dbReference type="ARBA" id="ARBA00047827"/>
    </source>
</evidence>
<dbReference type="InterPro" id="IPR039261">
    <property type="entry name" value="FNR_nucleotide-bd"/>
</dbReference>
<dbReference type="Gene3D" id="3.40.50.80">
    <property type="entry name" value="Nucleotide-binding domain of ferredoxin-NADP reductase (FNR) module"/>
    <property type="match status" value="1"/>
</dbReference>
<dbReference type="CDD" id="cd06206">
    <property type="entry name" value="bifunctional_CYPOR"/>
    <property type="match status" value="1"/>
</dbReference>
<proteinExistence type="inferred from homology"/>
<dbReference type="InterPro" id="IPR017938">
    <property type="entry name" value="Riboflavin_synthase-like_b-brl"/>
</dbReference>
<dbReference type="PROSITE" id="PS51384">
    <property type="entry name" value="FAD_FR"/>
    <property type="match status" value="1"/>
</dbReference>
<dbReference type="InterPro" id="IPR001128">
    <property type="entry name" value="Cyt_P450"/>
</dbReference>
<keyword evidence="9 17" id="KW-0479">Metal-binding</keyword>
<dbReference type="CDD" id="cd11068">
    <property type="entry name" value="CYP120A1"/>
    <property type="match status" value="1"/>
</dbReference>
<dbReference type="PANTHER" id="PTHR19384">
    <property type="entry name" value="NITRIC OXIDE SYNTHASE-RELATED"/>
    <property type="match status" value="1"/>
</dbReference>
<evidence type="ECO:0000256" key="17">
    <source>
        <dbReference type="PIRSR" id="PIRSR000209-1"/>
    </source>
</evidence>
<evidence type="ECO:0000259" key="18">
    <source>
        <dbReference type="PROSITE" id="PS50902"/>
    </source>
</evidence>
<dbReference type="FunFam" id="2.40.30.10:FF:000198">
    <property type="entry name" value="Bifunctional cytochrome P450/NADPH--P450 reductase"/>
    <property type="match status" value="1"/>
</dbReference>
<dbReference type="FunFam" id="1.10.630.10:FF:000040">
    <property type="entry name" value="Bifunctional cytochrome P450/NADPH--P450 reductase"/>
    <property type="match status" value="1"/>
</dbReference>
<evidence type="ECO:0000256" key="9">
    <source>
        <dbReference type="ARBA" id="ARBA00022723"/>
    </source>
</evidence>
<feature type="binding site" description="axial binding residue" evidence="17">
    <location>
        <position position="406"/>
    </location>
    <ligand>
        <name>heme</name>
        <dbReference type="ChEBI" id="CHEBI:30413"/>
    </ligand>
    <ligandPart>
        <name>Fe</name>
        <dbReference type="ChEBI" id="CHEBI:18248"/>
    </ligandPart>
</feature>
<dbReference type="InterPro" id="IPR008254">
    <property type="entry name" value="Flavodoxin/NO_synth"/>
</dbReference>
<dbReference type="OMA" id="HSMMLDI"/>
<comment type="cofactor">
    <cofactor evidence="1">
        <name>FMN</name>
        <dbReference type="ChEBI" id="CHEBI:58210"/>
    </cofactor>
</comment>
<sequence>MSTPIPQPPTVPFLGNTRDLDRDVPIQSFILLAKTYGEIYQLDLLGGRKLICINSHVLANEISDDKRFKKSFTPALHEVQNLVGDGLFTAFGDEANWGVAHRILMPAFGTMSVRGMFDDMKDICGQLLLKWERFGPNGVIDPSTDFTRVALDTIAYCTMSYRLNSFYTETQPPFVKSMVDFLKESFVRSKRPHLVQALMHSATAKYESDQQIMRDLANSIPVIADRKQNPIDKKDLLDLMLNAKDPKTGQGLSEESIGHNLLTFLIAGHETSSGMMTFTIYYLLKNPDKMRKLRAEIDEVLGGRPLEVEDFDKLPYLIAVMRESLRLGPTASSRTAAPIEDTTLGGGKYFVKAGTSLTIQTYVMHRDPKVWGEDAEEFRPERMMDGKFEALPPNAWQPFGFGLRGCIGRPFAWQEVMLVLTSVIQKFDLTLADPSYTLQISQALTIKPKDLKIYAKLRTNGPHISSVSAVGIKRVYDGPDVTPHPHITGPADSTAPLYVLYGSNTGTSEAFAQRIASEAATYSFGAKIGTLDSITGQLPTDGPIVIVTASFEGEPADNATRFVDWLSNLQGEELRGVSFTVFGCGNSDWVQTYQKIPKLCDELLEKHGGRRLLERGEGDASLGNFFQVFEEYQGKLWKTLSKEYSTTKTTTSISVIDVKVIDAGDERAESLRQPDTALGRLVENKILTPTGHPVKRHLEFELPSRMNYNAGDYLAILPHNPTRDINRVLSHFGITKEQHVIISSASPTSLPVGKPVALFEILSGYVELSQPATNKDIENIISVSSDGATISSLQGLKASYQDEVIDKRLSVLDILERYPSASVSLGTFLQMCPPMRVRQYSISSSPLWNPQRVTLTVSVIDSPSRSGGEITFLGVASNYLSSLVPGERVRMAVRNCSPLFRLPVDPTVPIVMFCAGSGIAPMRGFMQERAMQKISGRDVGRAILFYGCRNPEVDYLYGESDLKEWEKLGVVEVHPAFSRVGTLSGDSQYVQDRLWRDRQVVLEAYHAEAKFFTCGSGQIAKGIKNKLIEILETQQGLDHDQAVDRFQQVTQGRYATDIFD</sequence>
<keyword evidence="21" id="KW-1185">Reference proteome</keyword>
<evidence type="ECO:0000256" key="10">
    <source>
        <dbReference type="ARBA" id="ARBA00022827"/>
    </source>
</evidence>
<dbReference type="Proteomes" id="UP000217790">
    <property type="component" value="Unassembled WGS sequence"/>
</dbReference>
<comment type="catalytic activity">
    <reaction evidence="16">
        <text>2 oxidized [cytochrome P450] + NADPH = 2 reduced [cytochrome P450] + NADP(+) + H(+)</text>
        <dbReference type="Rhea" id="RHEA:24040"/>
        <dbReference type="Rhea" id="RHEA-COMP:14627"/>
        <dbReference type="Rhea" id="RHEA-COMP:14628"/>
        <dbReference type="ChEBI" id="CHEBI:15378"/>
        <dbReference type="ChEBI" id="CHEBI:55376"/>
        <dbReference type="ChEBI" id="CHEBI:57783"/>
        <dbReference type="ChEBI" id="CHEBI:58349"/>
        <dbReference type="ChEBI" id="CHEBI:60344"/>
        <dbReference type="EC" id="1.6.2.4"/>
    </reaction>
</comment>
<dbReference type="STRING" id="47427.A0A2H3DD16"/>
<gene>
    <name evidence="20" type="ORF">ARMGADRAFT_1086092</name>
</gene>
<dbReference type="InterPro" id="IPR001433">
    <property type="entry name" value="OxRdtase_FAD/NAD-bd"/>
</dbReference>
<dbReference type="Pfam" id="PF00175">
    <property type="entry name" value="NAD_binding_1"/>
    <property type="match status" value="1"/>
</dbReference>
<evidence type="ECO:0000313" key="21">
    <source>
        <dbReference type="Proteomes" id="UP000217790"/>
    </source>
</evidence>
<evidence type="ECO:0000313" key="20">
    <source>
        <dbReference type="EMBL" id="PBK86987.1"/>
    </source>
</evidence>
<dbReference type="PRINTS" id="PR00463">
    <property type="entry name" value="EP450I"/>
</dbReference>
<evidence type="ECO:0000256" key="11">
    <source>
        <dbReference type="ARBA" id="ARBA00022857"/>
    </source>
</evidence>
<keyword evidence="12" id="KW-0560">Oxidoreductase</keyword>
<keyword evidence="7" id="KW-0285">Flavoprotein</keyword>
<keyword evidence="6 17" id="KW-0349">Heme</keyword>
<keyword evidence="5" id="KW-0813">Transport</keyword>
<dbReference type="EMBL" id="KZ293681">
    <property type="protein sequence ID" value="PBK86987.1"/>
    <property type="molecule type" value="Genomic_DNA"/>
</dbReference>
<dbReference type="InterPro" id="IPR023173">
    <property type="entry name" value="NADPH_Cyt_P450_Rdtase_alpha"/>
</dbReference>
<dbReference type="Pfam" id="PF00667">
    <property type="entry name" value="FAD_binding_1"/>
    <property type="match status" value="1"/>
</dbReference>
<dbReference type="InterPro" id="IPR003097">
    <property type="entry name" value="CysJ-like_FAD-binding"/>
</dbReference>
<protein>
    <submittedName>
        <fullName evidence="20">Fatty acid hydroxylase</fullName>
    </submittedName>
</protein>
<accession>A0A2H3DD16</accession>
<dbReference type="InterPro" id="IPR017972">
    <property type="entry name" value="Cyt_P450_CS"/>
</dbReference>
<evidence type="ECO:0000256" key="6">
    <source>
        <dbReference type="ARBA" id="ARBA00022617"/>
    </source>
</evidence>
<dbReference type="InterPro" id="IPR029039">
    <property type="entry name" value="Flavoprotein-like_sf"/>
</dbReference>
<evidence type="ECO:0000256" key="8">
    <source>
        <dbReference type="ARBA" id="ARBA00022643"/>
    </source>
</evidence>
<dbReference type="OrthoDB" id="1470350at2759"/>
<evidence type="ECO:0000256" key="16">
    <source>
        <dbReference type="ARBA" id="ARBA00049342"/>
    </source>
</evidence>
<dbReference type="PROSITE" id="PS00086">
    <property type="entry name" value="CYTOCHROME_P450"/>
    <property type="match status" value="1"/>
</dbReference>
<dbReference type="GO" id="GO:0050660">
    <property type="term" value="F:flavin adenine dinucleotide binding"/>
    <property type="evidence" value="ECO:0007669"/>
    <property type="project" value="TreeGrafter"/>
</dbReference>
<dbReference type="GO" id="GO:0003958">
    <property type="term" value="F:NADPH-hemoprotein reductase activity"/>
    <property type="evidence" value="ECO:0007669"/>
    <property type="project" value="UniProtKB-EC"/>
</dbReference>
<evidence type="ECO:0000256" key="4">
    <source>
        <dbReference type="ARBA" id="ARBA00010018"/>
    </source>
</evidence>
<dbReference type="GO" id="GO:0070330">
    <property type="term" value="F:aromatase activity"/>
    <property type="evidence" value="ECO:0007669"/>
    <property type="project" value="InterPro"/>
</dbReference>
<dbReference type="InParanoid" id="A0A2H3DD16"/>
<dbReference type="PRINTS" id="PR00385">
    <property type="entry name" value="P450"/>
</dbReference>
<dbReference type="PANTHER" id="PTHR19384:SF127">
    <property type="entry name" value="BIFUNCTIONAL CYTOCHROME P450_NADPH--P450 REDUCTASE"/>
    <property type="match status" value="1"/>
</dbReference>
<dbReference type="Pfam" id="PF00067">
    <property type="entry name" value="p450"/>
    <property type="match status" value="1"/>
</dbReference>
<evidence type="ECO:0000256" key="7">
    <source>
        <dbReference type="ARBA" id="ARBA00022630"/>
    </source>
</evidence>
<dbReference type="PROSITE" id="PS50902">
    <property type="entry name" value="FLAVODOXIN_LIKE"/>
    <property type="match status" value="1"/>
</dbReference>
<evidence type="ECO:0000256" key="2">
    <source>
        <dbReference type="ARBA" id="ARBA00001971"/>
    </source>
</evidence>
<feature type="domain" description="Flavodoxin-like" evidence="18">
    <location>
        <begin position="497"/>
        <end position="637"/>
    </location>
</feature>
<keyword evidence="13 17" id="KW-0408">Iron</keyword>
<keyword evidence="8" id="KW-0288">FMN</keyword>
<dbReference type="InterPro" id="IPR036396">
    <property type="entry name" value="Cyt_P450_sf"/>
</dbReference>
<dbReference type="Gene3D" id="3.40.50.360">
    <property type="match status" value="1"/>
</dbReference>
<dbReference type="Pfam" id="PF00258">
    <property type="entry name" value="Flavodoxin_1"/>
    <property type="match status" value="1"/>
</dbReference>
<feature type="domain" description="FAD-binding FR-type" evidence="19">
    <location>
        <begin position="674"/>
        <end position="903"/>
    </location>
</feature>
<evidence type="ECO:0000256" key="14">
    <source>
        <dbReference type="ARBA" id="ARBA00023033"/>
    </source>
</evidence>
<dbReference type="PIRSF" id="PIRSF000209">
    <property type="entry name" value="Bifunctional_P450_P450R"/>
    <property type="match status" value="1"/>
</dbReference>
<dbReference type="InterPro" id="IPR017927">
    <property type="entry name" value="FAD-bd_FR_type"/>
</dbReference>
<reference evidence="21" key="1">
    <citation type="journal article" date="2017" name="Nat. Ecol. Evol.">
        <title>Genome expansion and lineage-specific genetic innovations in the forest pathogenic fungi Armillaria.</title>
        <authorList>
            <person name="Sipos G."/>
            <person name="Prasanna A.N."/>
            <person name="Walter M.C."/>
            <person name="O'Connor E."/>
            <person name="Balint B."/>
            <person name="Krizsan K."/>
            <person name="Kiss B."/>
            <person name="Hess J."/>
            <person name="Varga T."/>
            <person name="Slot J."/>
            <person name="Riley R."/>
            <person name="Boka B."/>
            <person name="Rigling D."/>
            <person name="Barry K."/>
            <person name="Lee J."/>
            <person name="Mihaltcheva S."/>
            <person name="LaButti K."/>
            <person name="Lipzen A."/>
            <person name="Waldron R."/>
            <person name="Moloney N.M."/>
            <person name="Sperisen C."/>
            <person name="Kredics L."/>
            <person name="Vagvoelgyi C."/>
            <person name="Patrignani A."/>
            <person name="Fitzpatrick D."/>
            <person name="Nagy I."/>
            <person name="Doyle S."/>
            <person name="Anderson J.B."/>
            <person name="Grigoriev I.V."/>
            <person name="Gueldener U."/>
            <person name="Muensterkoetter M."/>
            <person name="Nagy L.G."/>
        </authorList>
    </citation>
    <scope>NUCLEOTIDE SEQUENCE [LARGE SCALE GENOMIC DNA]</scope>
    <source>
        <strain evidence="21">Ar21-2</strain>
    </source>
</reference>
<keyword evidence="11" id="KW-0521">NADP</keyword>
<evidence type="ECO:0000256" key="1">
    <source>
        <dbReference type="ARBA" id="ARBA00001917"/>
    </source>
</evidence>
<evidence type="ECO:0000256" key="5">
    <source>
        <dbReference type="ARBA" id="ARBA00022448"/>
    </source>
</evidence>
<dbReference type="SUPFAM" id="SSF52343">
    <property type="entry name" value="Ferredoxin reductase-like, C-terminal NADP-linked domain"/>
    <property type="match status" value="1"/>
</dbReference>
<dbReference type="GO" id="GO:0010181">
    <property type="term" value="F:FMN binding"/>
    <property type="evidence" value="ECO:0007669"/>
    <property type="project" value="InterPro"/>
</dbReference>
<evidence type="ECO:0000259" key="19">
    <source>
        <dbReference type="PROSITE" id="PS51384"/>
    </source>
</evidence>
<dbReference type="GO" id="GO:0005829">
    <property type="term" value="C:cytosol"/>
    <property type="evidence" value="ECO:0007669"/>
    <property type="project" value="TreeGrafter"/>
</dbReference>